<keyword evidence="7 8" id="KW-0349">Heme</keyword>
<dbReference type="Pfam" id="PF00067">
    <property type="entry name" value="p450"/>
    <property type="match status" value="1"/>
</dbReference>
<dbReference type="GO" id="GO:0016705">
    <property type="term" value="F:oxidoreductase activity, acting on paired donors, with incorporation or reduction of molecular oxygen"/>
    <property type="evidence" value="ECO:0007669"/>
    <property type="project" value="InterPro"/>
</dbReference>
<keyword evidence="10" id="KW-1185">Reference proteome</keyword>
<dbReference type="InterPro" id="IPR002401">
    <property type="entry name" value="Cyt_P450_E_grp-I"/>
</dbReference>
<dbReference type="GO" id="GO:0020037">
    <property type="term" value="F:heme binding"/>
    <property type="evidence" value="ECO:0007669"/>
    <property type="project" value="InterPro"/>
</dbReference>
<evidence type="ECO:0000256" key="5">
    <source>
        <dbReference type="ARBA" id="ARBA00023004"/>
    </source>
</evidence>
<evidence type="ECO:0000313" key="9">
    <source>
        <dbReference type="EMBL" id="KAJ7386795.1"/>
    </source>
</evidence>
<reference evidence="9" key="1">
    <citation type="submission" date="2023-01" db="EMBL/GenBank/DDBJ databases">
        <title>Genome assembly of the deep-sea coral Lophelia pertusa.</title>
        <authorList>
            <person name="Herrera S."/>
            <person name="Cordes E."/>
        </authorList>
    </citation>
    <scope>NUCLEOTIDE SEQUENCE</scope>
    <source>
        <strain evidence="9">USNM1676648</strain>
        <tissue evidence="9">Polyp</tissue>
    </source>
</reference>
<keyword evidence="6 8" id="KW-0503">Monooxygenase</keyword>
<keyword evidence="5 7" id="KW-0408">Iron</keyword>
<dbReference type="SUPFAM" id="SSF48264">
    <property type="entry name" value="Cytochrome P450"/>
    <property type="match status" value="1"/>
</dbReference>
<dbReference type="Proteomes" id="UP001163046">
    <property type="component" value="Unassembled WGS sequence"/>
</dbReference>
<name>A0A9W9ZSR5_9CNID</name>
<dbReference type="InterPro" id="IPR001128">
    <property type="entry name" value="Cyt_P450"/>
</dbReference>
<feature type="binding site" description="axial binding residue" evidence="7">
    <location>
        <position position="174"/>
    </location>
    <ligand>
        <name>heme</name>
        <dbReference type="ChEBI" id="CHEBI:30413"/>
    </ligand>
    <ligandPart>
        <name>Fe</name>
        <dbReference type="ChEBI" id="CHEBI:18248"/>
    </ligandPart>
</feature>
<dbReference type="AlphaFoldDB" id="A0A9W9ZSR5"/>
<dbReference type="PANTHER" id="PTHR24303:SF31">
    <property type="entry name" value="CYTOCHROME P450 307A1-RELATED"/>
    <property type="match status" value="1"/>
</dbReference>
<evidence type="ECO:0008006" key="11">
    <source>
        <dbReference type="Google" id="ProtNLM"/>
    </source>
</evidence>
<sequence>MQDTSCAFYKIQQTLVENPGALSQEEFQETLEEASLANVDITCGATAWLLFHVALHQGVQKELKAEITDSISRISKPLSLDVLNKIDFLGKVVKESARKRPVMVISTPEYVTCPMVIGDFHSPPGVEVSIDNSAVNSNTGVWGDTENFNPRRFDDETPSMRKSLCRFGIGPRRCMGYRVADTFMKVLLVVLLRNCTVTMETKVTADDDSVPVQNVGPFCYPCVEFKVEALK</sequence>
<keyword evidence="3 7" id="KW-0479">Metal-binding</keyword>
<dbReference type="PRINTS" id="PR00463">
    <property type="entry name" value="EP450I"/>
</dbReference>
<accession>A0A9W9ZSR5</accession>
<protein>
    <recommendedName>
        <fullName evidence="11">Cytochrome P450</fullName>
    </recommendedName>
</protein>
<dbReference type="GO" id="GO:0005506">
    <property type="term" value="F:iron ion binding"/>
    <property type="evidence" value="ECO:0007669"/>
    <property type="project" value="InterPro"/>
</dbReference>
<evidence type="ECO:0000256" key="2">
    <source>
        <dbReference type="ARBA" id="ARBA00010617"/>
    </source>
</evidence>
<comment type="caution">
    <text evidence="9">The sequence shown here is derived from an EMBL/GenBank/DDBJ whole genome shotgun (WGS) entry which is preliminary data.</text>
</comment>
<proteinExistence type="inferred from homology"/>
<evidence type="ECO:0000256" key="7">
    <source>
        <dbReference type="PIRSR" id="PIRSR602401-1"/>
    </source>
</evidence>
<dbReference type="InterPro" id="IPR036396">
    <property type="entry name" value="Cyt_P450_sf"/>
</dbReference>
<comment type="cofactor">
    <cofactor evidence="1 7">
        <name>heme</name>
        <dbReference type="ChEBI" id="CHEBI:30413"/>
    </cofactor>
</comment>
<gene>
    <name evidence="9" type="ORF">OS493_006824</name>
</gene>
<dbReference type="PROSITE" id="PS00086">
    <property type="entry name" value="CYTOCHROME_P450"/>
    <property type="match status" value="1"/>
</dbReference>
<evidence type="ECO:0000256" key="3">
    <source>
        <dbReference type="ARBA" id="ARBA00022723"/>
    </source>
</evidence>
<evidence type="ECO:0000256" key="4">
    <source>
        <dbReference type="ARBA" id="ARBA00023002"/>
    </source>
</evidence>
<evidence type="ECO:0000256" key="6">
    <source>
        <dbReference type="ARBA" id="ARBA00023033"/>
    </source>
</evidence>
<evidence type="ECO:0000313" key="10">
    <source>
        <dbReference type="Proteomes" id="UP001163046"/>
    </source>
</evidence>
<dbReference type="OrthoDB" id="5949844at2759"/>
<evidence type="ECO:0000256" key="8">
    <source>
        <dbReference type="RuleBase" id="RU000461"/>
    </source>
</evidence>
<organism evidence="9 10">
    <name type="scientific">Desmophyllum pertusum</name>
    <dbReference type="NCBI Taxonomy" id="174260"/>
    <lineage>
        <taxon>Eukaryota</taxon>
        <taxon>Metazoa</taxon>
        <taxon>Cnidaria</taxon>
        <taxon>Anthozoa</taxon>
        <taxon>Hexacorallia</taxon>
        <taxon>Scleractinia</taxon>
        <taxon>Caryophylliina</taxon>
        <taxon>Caryophylliidae</taxon>
        <taxon>Desmophyllum</taxon>
    </lineage>
</organism>
<dbReference type="GO" id="GO:0004497">
    <property type="term" value="F:monooxygenase activity"/>
    <property type="evidence" value="ECO:0007669"/>
    <property type="project" value="UniProtKB-KW"/>
</dbReference>
<comment type="similarity">
    <text evidence="2 8">Belongs to the cytochrome P450 family.</text>
</comment>
<dbReference type="PANTHER" id="PTHR24303">
    <property type="entry name" value="HEME-BINDING MONOOXYGENASE FAMILY"/>
    <property type="match status" value="1"/>
</dbReference>
<evidence type="ECO:0000256" key="1">
    <source>
        <dbReference type="ARBA" id="ARBA00001971"/>
    </source>
</evidence>
<dbReference type="InterPro" id="IPR017972">
    <property type="entry name" value="Cyt_P450_CS"/>
</dbReference>
<dbReference type="EMBL" id="MU825875">
    <property type="protein sequence ID" value="KAJ7386795.1"/>
    <property type="molecule type" value="Genomic_DNA"/>
</dbReference>
<dbReference type="Gene3D" id="1.10.630.10">
    <property type="entry name" value="Cytochrome P450"/>
    <property type="match status" value="1"/>
</dbReference>
<keyword evidence="4 8" id="KW-0560">Oxidoreductase</keyword>